<name>A0A838XN23_9HYPH</name>
<proteinExistence type="predicted"/>
<dbReference type="Proteomes" id="UP000559404">
    <property type="component" value="Unassembled WGS sequence"/>
</dbReference>
<sequence>MPKPSREELICLASNLTPGTQEFNQCLAMVKVSEMTEEDYRKERERRETIGDGLAEEICDGFARDRMGYPVKKKVSRRVTGDYEKTVKITYEIDRTQENPQVILAYRNGICTLRGSKVVDFKVD</sequence>
<protein>
    <submittedName>
        <fullName evidence="1">Uncharacterized protein</fullName>
    </submittedName>
</protein>
<evidence type="ECO:0000313" key="1">
    <source>
        <dbReference type="EMBL" id="MBA4610411.1"/>
    </source>
</evidence>
<reference evidence="1 2" key="2">
    <citation type="submission" date="2020-08" db="EMBL/GenBank/DDBJ databases">
        <title>Stappia taiwanensis sp. nov., isolated from a coastal thermal spring.</title>
        <authorList>
            <person name="Kampfer P."/>
        </authorList>
    </citation>
    <scope>NUCLEOTIDE SEQUENCE [LARGE SCALE GENOMIC DNA]</scope>
    <source>
        <strain evidence="1 2">DSM 23284</strain>
    </source>
</reference>
<keyword evidence="2" id="KW-1185">Reference proteome</keyword>
<reference evidence="1 2" key="1">
    <citation type="submission" date="2020-07" db="EMBL/GenBank/DDBJ databases">
        <authorList>
            <person name="Li M."/>
        </authorList>
    </citation>
    <scope>NUCLEOTIDE SEQUENCE [LARGE SCALE GENOMIC DNA]</scope>
    <source>
        <strain evidence="1 2">DSM 23284</strain>
    </source>
</reference>
<evidence type="ECO:0000313" key="2">
    <source>
        <dbReference type="Proteomes" id="UP000559404"/>
    </source>
</evidence>
<accession>A0A838XN23</accession>
<dbReference type="RefSeq" id="WP_181758619.1">
    <property type="nucleotide sequence ID" value="NZ_BMCR01000002.1"/>
</dbReference>
<dbReference type="EMBL" id="JACEON010000002">
    <property type="protein sequence ID" value="MBA4610411.1"/>
    <property type="molecule type" value="Genomic_DNA"/>
</dbReference>
<organism evidence="1 2">
    <name type="scientific">Stappia taiwanensis</name>
    <dbReference type="NCBI Taxonomy" id="992267"/>
    <lineage>
        <taxon>Bacteria</taxon>
        <taxon>Pseudomonadati</taxon>
        <taxon>Pseudomonadota</taxon>
        <taxon>Alphaproteobacteria</taxon>
        <taxon>Hyphomicrobiales</taxon>
        <taxon>Stappiaceae</taxon>
        <taxon>Stappia</taxon>
    </lineage>
</organism>
<gene>
    <name evidence="1" type="ORF">H1W37_02000</name>
</gene>
<comment type="caution">
    <text evidence="1">The sequence shown here is derived from an EMBL/GenBank/DDBJ whole genome shotgun (WGS) entry which is preliminary data.</text>
</comment>
<dbReference type="AlphaFoldDB" id="A0A838XN23"/>